<sequence>MISRAEKQKRRHRVRTTSTVTHRRSLSPQTGPNPSHLARLALKADQQTEEKFSNIINPMEELLQRMVAVENRATTSEQRLFSAEEELKTFANILEENKQLHEANKQLKFELEKAHAEISALRIGSQNPEEITVDDSDMLEVETITTTRDSIHALSDAAWSKWRAEIEKSHNLVEADKEKQLQKQLHQLNSQQPKHQQPKNYQQEQMQRQQQKQCQQQKHRQQQKHCHHQTILSPPSYATVTSKHLPLKKRNVRPPTEKMINWAHRLLQPATDNTAYTVVYIPSPCRTLYSEIRRALSLVGIAQERVIDIQFPARGTVGLLIHTSYEKELRELLAQAKLHTKDEFNPISATTIGDATLLAKLTEDERATEARKIYQERMFNLCMRLPKKHLQVAILRHFTTIPSDNNHHIDVSYWTKFQEAYPKPTRNHSYYSYLEADSPPPTHDNHDSNDGKEVMQEDQ</sequence>
<dbReference type="AlphaFoldDB" id="A0A8H7RQH5"/>
<proteinExistence type="predicted"/>
<evidence type="ECO:0000313" key="4">
    <source>
        <dbReference type="Proteomes" id="UP000646827"/>
    </source>
</evidence>
<feature type="compositionally biased region" description="Low complexity" evidence="2">
    <location>
        <begin position="202"/>
        <end position="216"/>
    </location>
</feature>
<feature type="region of interest" description="Disordered" evidence="2">
    <location>
        <begin position="185"/>
        <end position="248"/>
    </location>
</feature>
<evidence type="ECO:0000256" key="1">
    <source>
        <dbReference type="SAM" id="Coils"/>
    </source>
</evidence>
<keyword evidence="4" id="KW-1185">Reference proteome</keyword>
<organism evidence="3 4">
    <name type="scientific">Circinella minor</name>
    <dbReference type="NCBI Taxonomy" id="1195481"/>
    <lineage>
        <taxon>Eukaryota</taxon>
        <taxon>Fungi</taxon>
        <taxon>Fungi incertae sedis</taxon>
        <taxon>Mucoromycota</taxon>
        <taxon>Mucoromycotina</taxon>
        <taxon>Mucoromycetes</taxon>
        <taxon>Mucorales</taxon>
        <taxon>Lichtheimiaceae</taxon>
        <taxon>Circinella</taxon>
    </lineage>
</organism>
<feature type="coiled-coil region" evidence="1">
    <location>
        <begin position="59"/>
        <end position="117"/>
    </location>
</feature>
<evidence type="ECO:0000313" key="3">
    <source>
        <dbReference type="EMBL" id="KAG2214840.1"/>
    </source>
</evidence>
<gene>
    <name evidence="3" type="ORF">INT45_011244</name>
</gene>
<name>A0A8H7RQH5_9FUNG</name>
<protein>
    <submittedName>
        <fullName evidence="3">Uncharacterized protein</fullName>
    </submittedName>
</protein>
<feature type="region of interest" description="Disordered" evidence="2">
    <location>
        <begin position="431"/>
        <end position="459"/>
    </location>
</feature>
<reference evidence="3 4" key="1">
    <citation type="submission" date="2020-12" db="EMBL/GenBank/DDBJ databases">
        <title>Metabolic potential, ecology and presence of endohyphal bacteria is reflected in genomic diversity of Mucoromycotina.</title>
        <authorList>
            <person name="Muszewska A."/>
            <person name="Okrasinska A."/>
            <person name="Steczkiewicz K."/>
            <person name="Drgas O."/>
            <person name="Orlowska M."/>
            <person name="Perlinska-Lenart U."/>
            <person name="Aleksandrzak-Piekarczyk T."/>
            <person name="Szatraj K."/>
            <person name="Zielenkiewicz U."/>
            <person name="Pilsyk S."/>
            <person name="Malc E."/>
            <person name="Mieczkowski P."/>
            <person name="Kruszewska J.S."/>
            <person name="Biernat P."/>
            <person name="Pawlowska J."/>
        </authorList>
    </citation>
    <scope>NUCLEOTIDE SEQUENCE [LARGE SCALE GENOMIC DNA]</scope>
    <source>
        <strain evidence="3 4">CBS 142.35</strain>
    </source>
</reference>
<feature type="compositionally biased region" description="Basic residues" evidence="2">
    <location>
        <begin position="7"/>
        <end position="25"/>
    </location>
</feature>
<dbReference type="OrthoDB" id="2206543at2759"/>
<comment type="caution">
    <text evidence="3">The sequence shown here is derived from an EMBL/GenBank/DDBJ whole genome shotgun (WGS) entry which is preliminary data.</text>
</comment>
<feature type="compositionally biased region" description="Basic residues" evidence="2">
    <location>
        <begin position="217"/>
        <end position="228"/>
    </location>
</feature>
<evidence type="ECO:0000256" key="2">
    <source>
        <dbReference type="SAM" id="MobiDB-lite"/>
    </source>
</evidence>
<feature type="region of interest" description="Disordered" evidence="2">
    <location>
        <begin position="1"/>
        <end position="35"/>
    </location>
</feature>
<keyword evidence="1" id="KW-0175">Coiled coil</keyword>
<feature type="compositionally biased region" description="Polar residues" evidence="2">
    <location>
        <begin position="230"/>
        <end position="242"/>
    </location>
</feature>
<dbReference type="EMBL" id="JAEPRB010000572">
    <property type="protein sequence ID" value="KAG2214840.1"/>
    <property type="molecule type" value="Genomic_DNA"/>
</dbReference>
<feature type="compositionally biased region" description="Basic and acidic residues" evidence="2">
    <location>
        <begin position="443"/>
        <end position="459"/>
    </location>
</feature>
<dbReference type="Proteomes" id="UP000646827">
    <property type="component" value="Unassembled WGS sequence"/>
</dbReference>
<accession>A0A8H7RQH5</accession>